<feature type="compositionally biased region" description="Polar residues" evidence="28">
    <location>
        <begin position="1443"/>
        <end position="1453"/>
    </location>
</feature>
<feature type="compositionally biased region" description="Polar residues" evidence="28">
    <location>
        <begin position="2700"/>
        <end position="2718"/>
    </location>
</feature>
<evidence type="ECO:0000256" key="17">
    <source>
        <dbReference type="ARBA" id="ARBA00023034"/>
    </source>
</evidence>
<evidence type="ECO:0000256" key="25">
    <source>
        <dbReference type="ARBA" id="ARBA00029538"/>
    </source>
</evidence>
<feature type="region of interest" description="Disordered" evidence="28">
    <location>
        <begin position="1443"/>
        <end position="1474"/>
    </location>
</feature>
<feature type="compositionally biased region" description="Polar residues" evidence="28">
    <location>
        <begin position="2725"/>
        <end position="2764"/>
    </location>
</feature>
<feature type="compositionally biased region" description="Basic and acidic residues" evidence="28">
    <location>
        <begin position="2423"/>
        <end position="2433"/>
    </location>
</feature>
<dbReference type="InterPro" id="IPR045111">
    <property type="entry name" value="Vps41/Vps8"/>
</dbReference>
<dbReference type="GO" id="GO:0030897">
    <property type="term" value="C:HOPS complex"/>
    <property type="evidence" value="ECO:0007669"/>
    <property type="project" value="TreeGrafter"/>
</dbReference>
<comment type="catalytic activity">
    <reaction evidence="26">
        <text>L-lysyl-[protein] + acetyl-CoA = N(6)-acetyl-L-lysyl-[protein] + CoA + H(+)</text>
        <dbReference type="Rhea" id="RHEA:45948"/>
        <dbReference type="Rhea" id="RHEA-COMP:9752"/>
        <dbReference type="Rhea" id="RHEA-COMP:10731"/>
        <dbReference type="ChEBI" id="CHEBI:15378"/>
        <dbReference type="ChEBI" id="CHEBI:29969"/>
        <dbReference type="ChEBI" id="CHEBI:57287"/>
        <dbReference type="ChEBI" id="CHEBI:57288"/>
        <dbReference type="ChEBI" id="CHEBI:61930"/>
    </reaction>
</comment>
<feature type="compositionally biased region" description="Basic and acidic residues" evidence="28">
    <location>
        <begin position="1102"/>
        <end position="1112"/>
    </location>
</feature>
<dbReference type="EMBL" id="OY660883">
    <property type="protein sequence ID" value="CAJ1082479.1"/>
    <property type="molecule type" value="Genomic_DNA"/>
</dbReference>
<feature type="region of interest" description="Disordered" evidence="28">
    <location>
        <begin position="2372"/>
        <end position="2440"/>
    </location>
</feature>
<evidence type="ECO:0000256" key="28">
    <source>
        <dbReference type="SAM" id="MobiDB-lite"/>
    </source>
</evidence>
<keyword evidence="21" id="KW-0131">Cell cycle</keyword>
<dbReference type="InterPro" id="IPR000547">
    <property type="entry name" value="Clathrin_H-chain/VPS_repeat"/>
</dbReference>
<dbReference type="Proteomes" id="UP001178508">
    <property type="component" value="Chromosome 20"/>
</dbReference>
<dbReference type="InterPro" id="IPR057780">
    <property type="entry name" value="Beta-prop_Vps41"/>
</dbReference>
<keyword evidence="23" id="KW-0968">Cytoplasmic vesicle</keyword>
<evidence type="ECO:0000259" key="30">
    <source>
        <dbReference type="Pfam" id="PF13880"/>
    </source>
</evidence>
<sequence length="3185" mass="351073">MAEVEEQVRKPSEEFTDESEEEDSEEEPKLKYERLSNGVTEILQKDAASCMTVHDKFLALGTHFGKVFLLDIQGNVTQKFEISSVKINQISLDESGEHVGICSEDGKVQVFGLYTREGFHENFDCPIKVVALHPQFTRSNYKQFVTGGNKLLLYERNWLNRWKMSVLHEGEGSITNIQWRANLIAWANNVGVKIYDISTKQRITNVLRDNVNLRPDMYPCSLCWKDSTTLIVGWGTSIKICVVKERNPTEMRDLPSRYVEIVSAFETEFFISGLAPLADQLVTLYFVKENSDHMDEEFRARPRLDIIQPLPEGCEEISSDALTVRNFQDNECRDYRLEHSEGESLFYIISPKDIVVAKERDQDDHIDWLLEKKKYEEALMAAEISFKNIKRHDVQKIGMAYINHLVEKGDYDSAARKCQKVLGKNMELWENEVYRFKTIGQLKAISQYLPRGDLRLRPAIYEMILHEFLKTDYEGFATLIREWPGELYNNMAIVQAVTDHLKKDPTNRTLLTTLAELYTYDQRYDRALEIYLRLRHKDVYQLIHKHNLFASIEDKIVLLMDFDKEKAVDMLLDNEDKISTDRVVEELADRPELLHVYLHKLFKRDHHKGQKYHERQISLYAEYDRPNLLPFLRDSTHCPLEKALEVCQERNFVEETVFLLSRMGNCRRALQMIMEELEDVDKAIEFAKEQDDAELWEDLISYSIDKPPFITGLLNNIGTHVDPILLIHRIKEGMEIPNLRDSLVKILQDYNLQILLREGCKKILVADSLSLLQKMHRTQMRGVRVDEENICESCHATILPSESVTKFCLEKAFLFVQSLCRTAGKKSMPAPEGGPAPHDSPPSVKKLDEDGETLPSNNSGPLKTGEKTAAPRAKKKRSASAERGIKPAKSSRQSSPPKDPSKTTSDPPVKKAKLLKATSASCGETPSQKANSKASLKRTASTESEDEYSSDSSKTDLFRERGEGDKARCIRKYSNRVKAKRKVEEPLSDPQDASQGSPDEPAGTIQMDHNYGRFSDSSSLGESLQDEKKESVTQSEGQENLPHATQAESKETLLCAVKSKHEEYTNRAHQTLTDNEAPAPCGEIIDCAPAIVPDTPGIMPEAGERERKDTEDYIKCQKGSGETRATPEEKLYSSAEEVNQASVGNPVTQTDLSFKIQVTFKADSKSEHLQDGVNLQVSDTNTNSCDVNKTVLKSDEKVEDGEKKDVKLLSSQTFDGPCSLSDQQLSQEEVNDTESCAETLKPDCVTVSEGQIDFDTQTKITSEGRSDSAERHENHRVTQKTTEIPVEVGVNSTSVEEEKKIGEALETSQHKMCYQAATVEAESQKSEEVIEQGTDVSTRFNQDYVVNSETMANEDKVTFDLAAGPASQVEIETQTALTPMVSNPAPKVGVKNQEVSECTTDNSIQNQQEVIIDNSEMFGKDNMVKDGVESATSVTSVIYTMEVQSQEDSQASGETVDESDERKRLPVENCQSNEAETRVYAERVNAAESQIEVDLQTPATSSEVCYTRTTETQEAPEPATGASEKVQTTESNRNQEKDVTECVGSTENERQVDLQTASVQVEVETKVHRQEAAPPTRDISEKVDKELTIQTSQTNENNNRVITESVSATESHREIDLQTTPTPGEFSAQTQRQRDQEVSKVTTDIQLQSDFIIAKSESEGHKENIIVESVDATESQTAEEMCVPISPEVPQSQEVDTKDQVTPGFEIGDKVTTQCADVPDVPNIGTPVMTEEISNAGEPRVALENGIPKPLPLIAAESTESQDSQPNSGAENIQVDMDLIGGQMESVDSSSAEEMGRQVVREAKEVASVISSDKAEKTVCYIEGHREGTGSNEVIVFVCDQPDDTDVVIQAPEEQMKTYNQSEDRIHENQVVYEPISSPESNDGREIPALSENHDGMSLLDIQIPETQQIEGDSSTNEENREICHKQLDAAEHQISASDSQDVEMEVPTISVSESCVSAQFEQGETNVDVKQVAVISSSDDISTPDGQSEVATEKSERNGYPDCLDVAEVSEQVQGDAGLQEVTDVTVTTTTAAAEIEIADSTSEEFVVLEPVPESGIHLDIVTQAAAESGLSVSLTEQMNPHVVLVGNEENKRLLNGSQEALTLSEVEVSQCQTTGDAKDSTVFSSGEVFEQEIKPGAEISSEMGIVEVTPNSGHTQLPSSEVMDHDVPEIETNSQVLNEDSNALVLENSESNLVLQEFQILEDIEIGREIVVAEEDNEEDSDISIIEKPQETPNVVPAKTSEVTVNETKKDENCTINTQENSTAEKADDDKKEVVAEKPKKQEMNTQARTKARLAALAEQRAAAAKRPPNKQQMNLLALCQEIAEDIATDSMLLKRIEEEKQAAAAAAAAASVSAAAAAAAAAASAAAKNEANKKESQPESKQDVDTDNVATPAGPKECSASAVTATDEASASQVSTPAPEEAKPAAETTKRRFFISQVSVPLKAHEKKKLTRYQRLRQVELQREKMSWARVKKLKSDQANQMFSDMDWQGPLSSFSVTPVTTAPQPAASPSKTSLPSPSSTSKPATPKAEVSKVDGPKVEPNKAEPRKAEPSKSEPSKVEPSKTETSKTDPASTEPAKTVQTKSEAGTTEPSKNETPVTETRKSSRLIKAQASKAPPTPGPAPKTTRTPVKRALPAVPPPMPNGLKAQKQKPVEYIPYKPRPKYTFEDFELDDDPLPVTPAKPNPQTRPTQPPRPNMQANPTAQVRTTVSSQLANQAKLKAPTTSTGQISGQVKPSGSLSLQSKPAVTSTPQSKATVTAASSKGVLAVQAQSKSPVPTTSQPKAAPSPGQPKPPASASPQLNPAGSRGTSQNKQSTSTAPQPAGATTPGTKPAAAESQKPPNSTPPEDSKCKETADPLPSAPTSVPVKANSESEDLKKCEEKLTGSAVDPSSEEKPETDQTSEKSSQVAEKPKDGETPLSDASLQREVKKLKEADKDGTQTIIDAGQKHFGAAACSVCGMLYSTANPEDESQHLLFHNQFISAVKYVGWKKERILAVFPDGKIILVLPDDPKYALKKVEEIREMVDNDLGFQQVETKCPSKTKTFLFISNDKKVGGCLIAEHIQEGYRVIEEPAPEGSEGEKVMFERQRAWCCSTTPEPAICGISRIWVVSMMRRQGIASRMLECLRNNFIYGSYLRKDEIAFSDPTPDGKLFATQYFGTSQFLVYNFVSGHPSSQPKTDAV</sequence>
<feature type="domain" description="Vps41 beta-propeller" evidence="31">
    <location>
        <begin position="30"/>
        <end position="359"/>
    </location>
</feature>
<keyword evidence="22" id="KW-0012">Acyltransferase</keyword>
<dbReference type="GO" id="GO:0005634">
    <property type="term" value="C:nucleus"/>
    <property type="evidence" value="ECO:0007669"/>
    <property type="project" value="UniProtKB-SubCell"/>
</dbReference>
<evidence type="ECO:0000256" key="3">
    <source>
        <dbReference type="ARBA" id="ARBA00004220"/>
    </source>
</evidence>
<dbReference type="GO" id="GO:0006623">
    <property type="term" value="P:protein targeting to vacuole"/>
    <property type="evidence" value="ECO:0007669"/>
    <property type="project" value="InterPro"/>
</dbReference>
<dbReference type="InterPro" id="IPR028009">
    <property type="entry name" value="ESCO_Acetyltransf_dom"/>
</dbReference>
<keyword evidence="33" id="KW-1185">Reference proteome</keyword>
<dbReference type="Pfam" id="PF23411">
    <property type="entry name" value="Beta-prop_Vps41"/>
    <property type="match status" value="1"/>
</dbReference>
<evidence type="ECO:0000313" key="32">
    <source>
        <dbReference type="EMBL" id="CAJ1082479.1"/>
    </source>
</evidence>
<dbReference type="Pfam" id="PF13878">
    <property type="entry name" value="zf-C2H2_3"/>
    <property type="match status" value="1"/>
</dbReference>
<feature type="region of interest" description="Disordered" evidence="28">
    <location>
        <begin position="1091"/>
        <end position="1112"/>
    </location>
</feature>
<keyword evidence="16" id="KW-0072">Autophagy</keyword>
<evidence type="ECO:0000256" key="24">
    <source>
        <dbReference type="ARBA" id="ARBA00023765"/>
    </source>
</evidence>
<feature type="compositionally biased region" description="Basic residues" evidence="28">
    <location>
        <begin position="969"/>
        <end position="981"/>
    </location>
</feature>
<feature type="compositionally biased region" description="Basic and acidic residues" evidence="28">
    <location>
        <begin position="1262"/>
        <end position="1276"/>
    </location>
</feature>
<evidence type="ECO:0000256" key="2">
    <source>
        <dbReference type="ARBA" id="ARBA00004132"/>
    </source>
</evidence>
<evidence type="ECO:0000256" key="15">
    <source>
        <dbReference type="ARBA" id="ARBA00022927"/>
    </source>
</evidence>
<feature type="compositionally biased region" description="Basic and acidic residues" evidence="28">
    <location>
        <begin position="2265"/>
        <end position="2285"/>
    </location>
</feature>
<feature type="region of interest" description="Disordered" evidence="28">
    <location>
        <begin position="1507"/>
        <end position="1551"/>
    </location>
</feature>
<evidence type="ECO:0000256" key="26">
    <source>
        <dbReference type="ARBA" id="ARBA00047902"/>
    </source>
</evidence>
<keyword evidence="19" id="KW-0458">Lysosome</keyword>
<organism evidence="32 33">
    <name type="scientific">Xyrichtys novacula</name>
    <name type="common">Pearly razorfish</name>
    <name type="synonym">Hemipteronotus novacula</name>
    <dbReference type="NCBI Taxonomy" id="13765"/>
    <lineage>
        <taxon>Eukaryota</taxon>
        <taxon>Metazoa</taxon>
        <taxon>Chordata</taxon>
        <taxon>Craniata</taxon>
        <taxon>Vertebrata</taxon>
        <taxon>Euteleostomi</taxon>
        <taxon>Actinopterygii</taxon>
        <taxon>Neopterygii</taxon>
        <taxon>Teleostei</taxon>
        <taxon>Neoteleostei</taxon>
        <taxon>Acanthomorphata</taxon>
        <taxon>Eupercaria</taxon>
        <taxon>Labriformes</taxon>
        <taxon>Labridae</taxon>
        <taxon>Xyrichtys</taxon>
    </lineage>
</organism>
<dbReference type="Gene3D" id="2.130.10.10">
    <property type="entry name" value="YVTN repeat-like/Quinoprotein amine dehydrogenase"/>
    <property type="match status" value="1"/>
</dbReference>
<protein>
    <recommendedName>
        <fullName evidence="25">Vacuolar protein sorting-associated protein 41 homolog</fullName>
    </recommendedName>
</protein>
<name>A0AAV1HCK6_XYRNO</name>
<dbReference type="GO" id="GO:0005794">
    <property type="term" value="C:Golgi apparatus"/>
    <property type="evidence" value="ECO:0007669"/>
    <property type="project" value="UniProtKB-SubCell"/>
</dbReference>
<feature type="region of interest" description="Disordered" evidence="28">
    <location>
        <begin position="824"/>
        <end position="1052"/>
    </location>
</feature>
<evidence type="ECO:0000256" key="4">
    <source>
        <dbReference type="ARBA" id="ARBA00004514"/>
    </source>
</evidence>
<feature type="compositionally biased region" description="Acidic residues" evidence="28">
    <location>
        <begin position="14"/>
        <end position="26"/>
    </location>
</feature>
<feature type="compositionally biased region" description="Low complexity" evidence="28">
    <location>
        <begin position="2821"/>
        <end position="2838"/>
    </location>
</feature>
<dbReference type="InterPro" id="IPR036322">
    <property type="entry name" value="WD40_repeat_dom_sf"/>
</dbReference>
<feature type="region of interest" description="Disordered" evidence="28">
    <location>
        <begin position="2488"/>
        <end position="2926"/>
    </location>
</feature>
<dbReference type="GO" id="GO:0005765">
    <property type="term" value="C:lysosomal membrane"/>
    <property type="evidence" value="ECO:0007669"/>
    <property type="project" value="UniProtKB-SubCell"/>
</dbReference>
<evidence type="ECO:0000256" key="11">
    <source>
        <dbReference type="ARBA" id="ARBA00022723"/>
    </source>
</evidence>
<dbReference type="GO" id="GO:0030136">
    <property type="term" value="C:clathrin-coated vesicle"/>
    <property type="evidence" value="ECO:0007669"/>
    <property type="project" value="UniProtKB-SubCell"/>
</dbReference>
<dbReference type="InterPro" id="IPR028005">
    <property type="entry name" value="AcTrfase_ESCO_Znf_dom"/>
</dbReference>
<evidence type="ECO:0000256" key="14">
    <source>
        <dbReference type="ARBA" id="ARBA00022833"/>
    </source>
</evidence>
<feature type="compositionally biased region" description="Basic and acidic residues" evidence="28">
    <location>
        <begin position="953"/>
        <end position="968"/>
    </location>
</feature>
<evidence type="ECO:0000256" key="16">
    <source>
        <dbReference type="ARBA" id="ARBA00023006"/>
    </source>
</evidence>
<feature type="region of interest" description="Disordered" evidence="28">
    <location>
        <begin position="2255"/>
        <end position="2293"/>
    </location>
</feature>
<evidence type="ECO:0000256" key="12">
    <source>
        <dbReference type="ARBA" id="ARBA00022753"/>
    </source>
</evidence>
<dbReference type="SMART" id="SM00299">
    <property type="entry name" value="CLH"/>
    <property type="match status" value="1"/>
</dbReference>
<dbReference type="GO" id="GO:0009267">
    <property type="term" value="P:cellular response to starvation"/>
    <property type="evidence" value="ECO:0007669"/>
    <property type="project" value="TreeGrafter"/>
</dbReference>
<feature type="compositionally biased region" description="Polar residues" evidence="28">
    <location>
        <begin position="2494"/>
        <end position="2507"/>
    </location>
</feature>
<evidence type="ECO:0000256" key="27">
    <source>
        <dbReference type="PROSITE-ProRule" id="PRU01006"/>
    </source>
</evidence>
<comment type="similarity">
    <text evidence="7">Belongs to the VPS41 family.</text>
</comment>
<feature type="region of interest" description="Disordered" evidence="28">
    <location>
        <begin position="1255"/>
        <end position="1281"/>
    </location>
</feature>
<keyword evidence="20" id="KW-0539">Nucleus</keyword>
<keyword evidence="9" id="KW-0963">Cytoplasm</keyword>
<keyword evidence="14" id="KW-0862">Zinc</keyword>
<feature type="repeat" description="CHCR" evidence="27">
    <location>
        <begin position="568"/>
        <end position="712"/>
    </location>
</feature>
<dbReference type="InterPro" id="IPR011990">
    <property type="entry name" value="TPR-like_helical_dom_sf"/>
</dbReference>
<feature type="region of interest" description="Disordered" evidence="28">
    <location>
        <begin position="1605"/>
        <end position="1636"/>
    </location>
</feature>
<evidence type="ECO:0000256" key="23">
    <source>
        <dbReference type="ARBA" id="ARBA00023329"/>
    </source>
</evidence>
<keyword evidence="8" id="KW-0813">Transport</keyword>
<comment type="subcellular location">
    <subcellularLocation>
        <location evidence="4">Cytoplasm</location>
        <location evidence="4">Cytosol</location>
    </subcellularLocation>
    <subcellularLocation>
        <location evidence="2">Cytoplasmic vesicle</location>
        <location evidence="2">Clathrin-coated vesicle</location>
    </subcellularLocation>
    <subcellularLocation>
        <location evidence="3">Early endosome membrane</location>
        <topology evidence="3">Peripheral membrane protein</topology>
    </subcellularLocation>
    <subcellularLocation>
        <location evidence="5">Golgi apparatus</location>
        <location evidence="5">trans-Golgi network</location>
    </subcellularLocation>
    <subcellularLocation>
        <location evidence="6">Late endosome membrane</location>
        <topology evidence="6">Peripheral membrane protein</topology>
    </subcellularLocation>
    <subcellularLocation>
        <location evidence="24">Lysosome membrane</location>
        <topology evidence="24">Peripheral membrane protein</topology>
    </subcellularLocation>
    <subcellularLocation>
        <location evidence="1">Nucleus</location>
    </subcellularLocation>
</comment>
<feature type="compositionally biased region" description="Basic and acidic residues" evidence="28">
    <location>
        <begin position="2373"/>
        <end position="2387"/>
    </location>
</feature>
<proteinExistence type="inferred from homology"/>
<dbReference type="SUPFAM" id="SSF50978">
    <property type="entry name" value="WD40 repeat-like"/>
    <property type="match status" value="1"/>
</dbReference>
<dbReference type="GO" id="GO:0034058">
    <property type="term" value="P:endosomal vesicle fusion"/>
    <property type="evidence" value="ECO:0007669"/>
    <property type="project" value="TreeGrafter"/>
</dbReference>
<keyword evidence="18" id="KW-0472">Membrane</keyword>
<keyword evidence="12" id="KW-0967">Endosome</keyword>
<dbReference type="GO" id="GO:0005829">
    <property type="term" value="C:cytosol"/>
    <property type="evidence" value="ECO:0007669"/>
    <property type="project" value="UniProtKB-SubCell"/>
</dbReference>
<feature type="compositionally biased region" description="Basic and acidic residues" evidence="28">
    <location>
        <begin position="2877"/>
        <end position="2886"/>
    </location>
</feature>
<evidence type="ECO:0000256" key="10">
    <source>
        <dbReference type="ARBA" id="ARBA00022679"/>
    </source>
</evidence>
<evidence type="ECO:0000259" key="29">
    <source>
        <dbReference type="Pfam" id="PF13878"/>
    </source>
</evidence>
<feature type="compositionally biased region" description="Basic and acidic residues" evidence="28">
    <location>
        <begin position="1"/>
        <end position="13"/>
    </location>
</feature>
<keyword evidence="10" id="KW-0808">Transferase</keyword>
<accession>A0AAV1HCK6</accession>
<dbReference type="InterPro" id="IPR015943">
    <property type="entry name" value="WD40/YVTN_repeat-like_dom_sf"/>
</dbReference>
<feature type="compositionally biased region" description="Polar residues" evidence="28">
    <location>
        <begin position="2800"/>
        <end position="2820"/>
    </location>
</feature>
<reference evidence="32" key="1">
    <citation type="submission" date="2023-08" db="EMBL/GenBank/DDBJ databases">
        <authorList>
            <person name="Alioto T."/>
            <person name="Alioto T."/>
            <person name="Gomez Garrido J."/>
        </authorList>
    </citation>
    <scope>NUCLEOTIDE SEQUENCE</scope>
</reference>
<keyword evidence="11" id="KW-0479">Metal-binding</keyword>
<dbReference type="FunFam" id="1.25.40.10:FF:000247">
    <property type="entry name" value="Vacuolar protein sorting-associated protein 41 homolog"/>
    <property type="match status" value="1"/>
</dbReference>
<feature type="compositionally biased region" description="Polar residues" evidence="28">
    <location>
        <begin position="918"/>
        <end position="934"/>
    </location>
</feature>
<dbReference type="PROSITE" id="PS50236">
    <property type="entry name" value="CHCR"/>
    <property type="match status" value="1"/>
</dbReference>
<evidence type="ECO:0000256" key="22">
    <source>
        <dbReference type="ARBA" id="ARBA00023315"/>
    </source>
</evidence>
<dbReference type="GO" id="GO:0031901">
    <property type="term" value="C:early endosome membrane"/>
    <property type="evidence" value="ECO:0007669"/>
    <property type="project" value="UniProtKB-SubCell"/>
</dbReference>
<evidence type="ECO:0000256" key="18">
    <source>
        <dbReference type="ARBA" id="ARBA00023136"/>
    </source>
</evidence>
<evidence type="ECO:0000256" key="13">
    <source>
        <dbReference type="ARBA" id="ARBA00022771"/>
    </source>
</evidence>
<dbReference type="PANTHER" id="PTHR12616">
    <property type="entry name" value="VACUOLAR PROTEIN SORTING VPS41"/>
    <property type="match status" value="1"/>
</dbReference>
<dbReference type="FunFam" id="2.130.10.10:FF:000107">
    <property type="entry name" value="Vacuolar protein sorting-associated protein 41 homolog"/>
    <property type="match status" value="1"/>
</dbReference>
<dbReference type="PANTHER" id="PTHR12616:SF1">
    <property type="entry name" value="VACUOLAR PROTEIN SORTING-ASSOCIATED PROTEIN 41 HOMOLOG"/>
    <property type="match status" value="1"/>
</dbReference>
<feature type="region of interest" description="Disordered" evidence="28">
    <location>
        <begin position="1"/>
        <end position="31"/>
    </location>
</feature>
<dbReference type="GO" id="GO:0031902">
    <property type="term" value="C:late endosome membrane"/>
    <property type="evidence" value="ECO:0007669"/>
    <property type="project" value="UniProtKB-SubCell"/>
</dbReference>
<evidence type="ECO:0000256" key="6">
    <source>
        <dbReference type="ARBA" id="ARBA00004633"/>
    </source>
</evidence>
<evidence type="ECO:0000256" key="9">
    <source>
        <dbReference type="ARBA" id="ARBA00022490"/>
    </source>
</evidence>
<feature type="domain" description="N-acetyltransferase ESCO zinc-finger" evidence="29">
    <location>
        <begin position="2943"/>
        <end position="2982"/>
    </location>
</feature>
<dbReference type="GO" id="GO:0008270">
    <property type="term" value="F:zinc ion binding"/>
    <property type="evidence" value="ECO:0007669"/>
    <property type="project" value="UniProtKB-KW"/>
</dbReference>
<keyword evidence="15" id="KW-0653">Protein transport</keyword>
<evidence type="ECO:0000259" key="31">
    <source>
        <dbReference type="Pfam" id="PF23411"/>
    </source>
</evidence>
<feature type="compositionally biased region" description="Polar residues" evidence="28">
    <location>
        <begin position="2404"/>
        <end position="2418"/>
    </location>
</feature>
<dbReference type="GO" id="GO:0016236">
    <property type="term" value="P:macroautophagy"/>
    <property type="evidence" value="ECO:0007669"/>
    <property type="project" value="TreeGrafter"/>
</dbReference>
<feature type="compositionally biased region" description="Low complexity" evidence="28">
    <location>
        <begin position="2509"/>
        <end position="2532"/>
    </location>
</feature>
<evidence type="ECO:0000256" key="8">
    <source>
        <dbReference type="ARBA" id="ARBA00022448"/>
    </source>
</evidence>
<evidence type="ECO:0000313" key="33">
    <source>
        <dbReference type="Proteomes" id="UP001178508"/>
    </source>
</evidence>
<dbReference type="Pfam" id="PF13880">
    <property type="entry name" value="Acetyltransf_13"/>
    <property type="match status" value="1"/>
</dbReference>
<evidence type="ECO:0000256" key="21">
    <source>
        <dbReference type="ARBA" id="ARBA00023306"/>
    </source>
</evidence>
<feature type="compositionally biased region" description="Polar residues" evidence="28">
    <location>
        <begin position="1979"/>
        <end position="1991"/>
    </location>
</feature>
<evidence type="ECO:0000256" key="5">
    <source>
        <dbReference type="ARBA" id="ARBA00004601"/>
    </source>
</evidence>
<feature type="compositionally biased region" description="Polar residues" evidence="28">
    <location>
        <begin position="2582"/>
        <end position="2602"/>
    </location>
</feature>
<feature type="domain" description="N-acetyltransferase ESCO acetyl-transferase" evidence="30">
    <location>
        <begin position="3101"/>
        <end position="3169"/>
    </location>
</feature>
<dbReference type="GO" id="GO:0016746">
    <property type="term" value="F:acyltransferase activity"/>
    <property type="evidence" value="ECO:0007669"/>
    <property type="project" value="UniProtKB-KW"/>
</dbReference>
<evidence type="ECO:0000256" key="7">
    <source>
        <dbReference type="ARBA" id="ARBA00009582"/>
    </source>
</evidence>
<evidence type="ECO:0000256" key="20">
    <source>
        <dbReference type="ARBA" id="ARBA00023242"/>
    </source>
</evidence>
<evidence type="ECO:0000256" key="19">
    <source>
        <dbReference type="ARBA" id="ARBA00023228"/>
    </source>
</evidence>
<feature type="region of interest" description="Disordered" evidence="28">
    <location>
        <begin position="1979"/>
        <end position="1999"/>
    </location>
</feature>
<feature type="compositionally biased region" description="Polar residues" evidence="28">
    <location>
        <begin position="2772"/>
        <end position="2785"/>
    </location>
</feature>
<feature type="compositionally biased region" description="Low complexity" evidence="28">
    <location>
        <begin position="1507"/>
        <end position="1522"/>
    </location>
</feature>
<gene>
    <name evidence="32" type="ORF">XNOV1_A014753</name>
</gene>
<keyword evidence="13" id="KW-0863">Zinc-finger</keyword>
<evidence type="ECO:0000256" key="1">
    <source>
        <dbReference type="ARBA" id="ARBA00004123"/>
    </source>
</evidence>
<keyword evidence="17" id="KW-0333">Golgi apparatus</keyword>
<feature type="compositionally biased region" description="Polar residues" evidence="28">
    <location>
        <begin position="1617"/>
        <end position="1631"/>
    </location>
</feature>
<feature type="compositionally biased region" description="Basic and acidic residues" evidence="28">
    <location>
        <begin position="2895"/>
        <end position="2905"/>
    </location>
</feature>
<dbReference type="Gene3D" id="1.25.40.10">
    <property type="entry name" value="Tetratricopeptide repeat domain"/>
    <property type="match status" value="1"/>
</dbReference>
<dbReference type="Pfam" id="PF23556">
    <property type="entry name" value="TPR_Vps41"/>
    <property type="match status" value="1"/>
</dbReference>
<feature type="compositionally biased region" description="Basic and acidic residues" evidence="28">
    <location>
        <begin position="2533"/>
        <end position="2571"/>
    </location>
</feature>